<evidence type="ECO:0000313" key="2">
    <source>
        <dbReference type="EMBL" id="KAF9467384.1"/>
    </source>
</evidence>
<dbReference type="OrthoDB" id="10365439at2759"/>
<comment type="caution">
    <text evidence="2">The sequence shown here is derived from an EMBL/GenBank/DDBJ whole genome shotgun (WGS) entry which is preliminary data.</text>
</comment>
<gene>
    <name evidence="2" type="ORF">BDZ94DRAFT_1034667</name>
</gene>
<proteinExistence type="predicted"/>
<keyword evidence="3" id="KW-1185">Reference proteome</keyword>
<dbReference type="Proteomes" id="UP000807353">
    <property type="component" value="Unassembled WGS sequence"/>
</dbReference>
<keyword evidence="1" id="KW-0732">Signal</keyword>
<evidence type="ECO:0000313" key="3">
    <source>
        <dbReference type="Proteomes" id="UP000807353"/>
    </source>
</evidence>
<sequence length="147" mass="16002">MRPTIIPAILVSLAMVQSVASATGFTIWHSINLGINGEPMDLYLAARRSCDNNCNALFKTRVQSVTNPHQPPGNSAEVKEMEIDSLCNGPALRLIRNGRGANVYRRDNGQQVGWCNPSSAGNVPCFGPLGATNFWSVWDCDSYICQC</sequence>
<protein>
    <submittedName>
        <fullName evidence="2">Uncharacterized protein</fullName>
    </submittedName>
</protein>
<feature type="chain" id="PRO_5040290035" evidence="1">
    <location>
        <begin position="22"/>
        <end position="147"/>
    </location>
</feature>
<reference evidence="2" key="1">
    <citation type="submission" date="2020-11" db="EMBL/GenBank/DDBJ databases">
        <authorList>
            <consortium name="DOE Joint Genome Institute"/>
            <person name="Ahrendt S."/>
            <person name="Riley R."/>
            <person name="Andreopoulos W."/>
            <person name="Labutti K."/>
            <person name="Pangilinan J."/>
            <person name="Ruiz-Duenas F.J."/>
            <person name="Barrasa J.M."/>
            <person name="Sanchez-Garcia M."/>
            <person name="Camarero S."/>
            <person name="Miyauchi S."/>
            <person name="Serrano A."/>
            <person name="Linde D."/>
            <person name="Babiker R."/>
            <person name="Drula E."/>
            <person name="Ayuso-Fernandez I."/>
            <person name="Pacheco R."/>
            <person name="Padilla G."/>
            <person name="Ferreira P."/>
            <person name="Barriuso J."/>
            <person name="Kellner H."/>
            <person name="Castanera R."/>
            <person name="Alfaro M."/>
            <person name="Ramirez L."/>
            <person name="Pisabarro A.G."/>
            <person name="Kuo A."/>
            <person name="Tritt A."/>
            <person name="Lipzen A."/>
            <person name="He G."/>
            <person name="Yan M."/>
            <person name="Ng V."/>
            <person name="Cullen D."/>
            <person name="Martin F."/>
            <person name="Rosso M.-N."/>
            <person name="Henrissat B."/>
            <person name="Hibbett D."/>
            <person name="Martinez A.T."/>
            <person name="Grigoriev I.V."/>
        </authorList>
    </citation>
    <scope>NUCLEOTIDE SEQUENCE</scope>
    <source>
        <strain evidence="2">CBS 247.69</strain>
    </source>
</reference>
<name>A0A9P5YEW1_9AGAR</name>
<dbReference type="AlphaFoldDB" id="A0A9P5YEW1"/>
<dbReference type="EMBL" id="MU150237">
    <property type="protein sequence ID" value="KAF9467384.1"/>
    <property type="molecule type" value="Genomic_DNA"/>
</dbReference>
<evidence type="ECO:0000256" key="1">
    <source>
        <dbReference type="SAM" id="SignalP"/>
    </source>
</evidence>
<accession>A0A9P5YEW1</accession>
<feature type="signal peptide" evidence="1">
    <location>
        <begin position="1"/>
        <end position="21"/>
    </location>
</feature>
<organism evidence="2 3">
    <name type="scientific">Collybia nuda</name>
    <dbReference type="NCBI Taxonomy" id="64659"/>
    <lineage>
        <taxon>Eukaryota</taxon>
        <taxon>Fungi</taxon>
        <taxon>Dikarya</taxon>
        <taxon>Basidiomycota</taxon>
        <taxon>Agaricomycotina</taxon>
        <taxon>Agaricomycetes</taxon>
        <taxon>Agaricomycetidae</taxon>
        <taxon>Agaricales</taxon>
        <taxon>Tricholomatineae</taxon>
        <taxon>Clitocybaceae</taxon>
        <taxon>Collybia</taxon>
    </lineage>
</organism>